<feature type="domain" description="Abortive infection phage resistance protein N-terminal" evidence="2">
    <location>
        <begin position="29"/>
        <end position="181"/>
    </location>
</feature>
<evidence type="ECO:0000313" key="3">
    <source>
        <dbReference type="EMBL" id="GGB18850.1"/>
    </source>
</evidence>
<evidence type="ECO:0000259" key="1">
    <source>
        <dbReference type="Pfam" id="PF10592"/>
    </source>
</evidence>
<organism evidence="3 4">
    <name type="scientific">Flexivirga endophytica</name>
    <dbReference type="NCBI Taxonomy" id="1849103"/>
    <lineage>
        <taxon>Bacteria</taxon>
        <taxon>Bacillati</taxon>
        <taxon>Actinomycetota</taxon>
        <taxon>Actinomycetes</taxon>
        <taxon>Micrococcales</taxon>
        <taxon>Dermacoccaceae</taxon>
        <taxon>Flexivirga</taxon>
    </lineage>
</organism>
<dbReference type="RefSeq" id="WP_188835444.1">
    <property type="nucleotide sequence ID" value="NZ_BMHI01000001.1"/>
</dbReference>
<dbReference type="InterPro" id="IPR055101">
    <property type="entry name" value="AIPR_N"/>
</dbReference>
<sequence length="686" mass="77028">MDREAFRADLLNAVVTRSEIDQIWTANAFLEELKVRLAEAEEIEDASTLNFEGEGKSGRKLAVHGYDLDDSDNSIALVVLHFDGGPGLPTFTGTEASKRLRALQGFLEEALSGDFRVGREPSYQEYQLAEDLRKRGRNVSRYRLYLVSDALLSSSAKAMESTELNGVPVDYHIWDLRRFHQVAESLSGRDELVIDIREWLPSGLPALEVADRSSEIRSYLAAVPADMLADLYGRHGSRLLEGNVRSYLSNRGGVNKGIRTTVLSDPASFLAYNNGVTATAVDVEAVEGRLISITDLQIVNGGQTTASLFYVKRENKTAPMPDVFVQMKLVVVEPDTAEEMIPKISRYANSQNRVSEADFFSNSPFHVRLAELSHRVLVPAQSGVNYQTKWFYERTRGSYQNEKSKRSIAEQRKFEAEYPRKQVIDKTSAAKYEVTWGMQPHKVSAGAQKNFMAFADLVARKWEAAPAAFNELYWKHLVAKGILFEQVRLAIAKADWYEKGYLANYVTYTIAKLAYEVGRQTKSGAFDLDTIWNSQSVNEIVLRECLAIGHKVQAILTSERRPVQNVTEWAKREACWELVREMKHALSGEFLGQVGSREVVSDRRRAAEKVQKIDDGIAAQTKVVTMQPSEWVAVQEFGTTHRLVSPKDMDLLAYVTGRKSGFPTDAQCRVLLGLLQKCIDHGYDPD</sequence>
<keyword evidence="4" id="KW-1185">Reference proteome</keyword>
<dbReference type="Pfam" id="PF10592">
    <property type="entry name" value="AIPR"/>
    <property type="match status" value="1"/>
</dbReference>
<gene>
    <name evidence="3" type="ORF">GCM10011492_05890</name>
</gene>
<dbReference type="EMBL" id="BMHI01000001">
    <property type="protein sequence ID" value="GGB18850.1"/>
    <property type="molecule type" value="Genomic_DNA"/>
</dbReference>
<comment type="caution">
    <text evidence="3">The sequence shown here is derived from an EMBL/GenBank/DDBJ whole genome shotgun (WGS) entry which is preliminary data.</text>
</comment>
<dbReference type="InterPro" id="IPR018891">
    <property type="entry name" value="AIPR_C"/>
</dbReference>
<accession>A0A916SVK9</accession>
<name>A0A916SVK9_9MICO</name>
<evidence type="ECO:0000313" key="4">
    <source>
        <dbReference type="Proteomes" id="UP000636793"/>
    </source>
</evidence>
<dbReference type="Pfam" id="PF22879">
    <property type="entry name" value="AIPR_N"/>
    <property type="match status" value="1"/>
</dbReference>
<reference evidence="3" key="2">
    <citation type="submission" date="2020-09" db="EMBL/GenBank/DDBJ databases">
        <authorList>
            <person name="Sun Q."/>
            <person name="Zhou Y."/>
        </authorList>
    </citation>
    <scope>NUCLEOTIDE SEQUENCE</scope>
    <source>
        <strain evidence="3">CGMCC 1.15085</strain>
    </source>
</reference>
<proteinExistence type="predicted"/>
<dbReference type="Proteomes" id="UP000636793">
    <property type="component" value="Unassembled WGS sequence"/>
</dbReference>
<dbReference type="AlphaFoldDB" id="A0A916SVK9"/>
<evidence type="ECO:0008006" key="5">
    <source>
        <dbReference type="Google" id="ProtNLM"/>
    </source>
</evidence>
<protein>
    <recommendedName>
        <fullName evidence="5">AIPR protein</fullName>
    </recommendedName>
</protein>
<feature type="domain" description="Abortive phage infection protein C-terminal" evidence="1">
    <location>
        <begin position="240"/>
        <end position="559"/>
    </location>
</feature>
<reference evidence="3" key="1">
    <citation type="journal article" date="2014" name="Int. J. Syst. Evol. Microbiol.">
        <title>Complete genome sequence of Corynebacterium casei LMG S-19264T (=DSM 44701T), isolated from a smear-ripened cheese.</title>
        <authorList>
            <consortium name="US DOE Joint Genome Institute (JGI-PGF)"/>
            <person name="Walter F."/>
            <person name="Albersmeier A."/>
            <person name="Kalinowski J."/>
            <person name="Ruckert C."/>
        </authorList>
    </citation>
    <scope>NUCLEOTIDE SEQUENCE</scope>
    <source>
        <strain evidence="3">CGMCC 1.15085</strain>
    </source>
</reference>
<evidence type="ECO:0000259" key="2">
    <source>
        <dbReference type="Pfam" id="PF22879"/>
    </source>
</evidence>